<evidence type="ECO:0000313" key="2">
    <source>
        <dbReference type="Proteomes" id="UP001139000"/>
    </source>
</evidence>
<reference evidence="1" key="1">
    <citation type="submission" date="2021-12" db="EMBL/GenBank/DDBJ databases">
        <title>Novel species in genus Dyadobacter.</title>
        <authorList>
            <person name="Ma C."/>
        </authorList>
    </citation>
    <scope>NUCLEOTIDE SEQUENCE</scope>
    <source>
        <strain evidence="1">LJ419</strain>
    </source>
</reference>
<comment type="caution">
    <text evidence="1">The sequence shown here is derived from an EMBL/GenBank/DDBJ whole genome shotgun (WGS) entry which is preliminary data.</text>
</comment>
<organism evidence="1 2">
    <name type="scientific">Dyadobacter chenwenxiniae</name>
    <dbReference type="NCBI Taxonomy" id="2906456"/>
    <lineage>
        <taxon>Bacteria</taxon>
        <taxon>Pseudomonadati</taxon>
        <taxon>Bacteroidota</taxon>
        <taxon>Cytophagia</taxon>
        <taxon>Cytophagales</taxon>
        <taxon>Spirosomataceae</taxon>
        <taxon>Dyadobacter</taxon>
    </lineage>
</organism>
<dbReference type="RefSeq" id="WP_234601684.1">
    <property type="nucleotide sequence ID" value="NZ_CP094997.1"/>
</dbReference>
<dbReference type="AlphaFoldDB" id="A0A9X1PMH4"/>
<sequence>METRKLPEDNAQVSFTDLQGIRRKGIYNAKLHGFQEDIDQEIPKESQFAYPEGDIDTWEYLAIDP</sequence>
<gene>
    <name evidence="1" type="ORF">LXM26_14270</name>
</gene>
<accession>A0A9X1PMH4</accession>
<proteinExistence type="predicted"/>
<evidence type="ECO:0000313" key="1">
    <source>
        <dbReference type="EMBL" id="MCF0062669.1"/>
    </source>
</evidence>
<dbReference type="Proteomes" id="UP001139000">
    <property type="component" value="Unassembled WGS sequence"/>
</dbReference>
<protein>
    <submittedName>
        <fullName evidence="1">Uncharacterized protein</fullName>
    </submittedName>
</protein>
<keyword evidence="2" id="KW-1185">Reference proteome</keyword>
<dbReference type="EMBL" id="JAJTTC010000002">
    <property type="protein sequence ID" value="MCF0062669.1"/>
    <property type="molecule type" value="Genomic_DNA"/>
</dbReference>
<name>A0A9X1PMH4_9BACT</name>